<dbReference type="Proteomes" id="UP001152888">
    <property type="component" value="Unassembled WGS sequence"/>
</dbReference>
<dbReference type="PANTHER" id="PTHR33327:SF3">
    <property type="entry name" value="RNA-DIRECTED DNA POLYMERASE"/>
    <property type="match status" value="1"/>
</dbReference>
<comment type="caution">
    <text evidence="2">The sequence shown here is derived from an EMBL/GenBank/DDBJ whole genome shotgun (WGS) entry which is preliminary data.</text>
</comment>
<protein>
    <recommendedName>
        <fullName evidence="1">DUF7041 domain-containing protein</fullName>
    </recommendedName>
</protein>
<dbReference type="EMBL" id="CAKOFQ010006853">
    <property type="protein sequence ID" value="CAH1977050.1"/>
    <property type="molecule type" value="Genomic_DNA"/>
</dbReference>
<accession>A0A9P0KPL0</accession>
<gene>
    <name evidence="2" type="ORF">ACAOBT_LOCUS12428</name>
</gene>
<keyword evidence="3" id="KW-1185">Reference proteome</keyword>
<sequence>MNVELTTDAEVACVSMKPMKRPPFWPEKPALWFAKVECQFYMSRITKDNTKFTYIISHLDGKYAAEEDK</sequence>
<evidence type="ECO:0000259" key="1">
    <source>
        <dbReference type="Pfam" id="PF23055"/>
    </source>
</evidence>
<name>A0A9P0KPL0_ACAOB</name>
<feature type="domain" description="DUF7041" evidence="1">
    <location>
        <begin position="22"/>
        <end position="66"/>
    </location>
</feature>
<evidence type="ECO:0000313" key="3">
    <source>
        <dbReference type="Proteomes" id="UP001152888"/>
    </source>
</evidence>
<reference evidence="2" key="1">
    <citation type="submission" date="2022-03" db="EMBL/GenBank/DDBJ databases">
        <authorList>
            <person name="Sayadi A."/>
        </authorList>
    </citation>
    <scope>NUCLEOTIDE SEQUENCE</scope>
</reference>
<dbReference type="Pfam" id="PF23055">
    <property type="entry name" value="DUF7041"/>
    <property type="match status" value="1"/>
</dbReference>
<dbReference type="InterPro" id="IPR055469">
    <property type="entry name" value="DUF7041"/>
</dbReference>
<proteinExistence type="predicted"/>
<evidence type="ECO:0000313" key="2">
    <source>
        <dbReference type="EMBL" id="CAH1977050.1"/>
    </source>
</evidence>
<dbReference type="OrthoDB" id="5824032at2759"/>
<dbReference type="PANTHER" id="PTHR33327">
    <property type="entry name" value="ENDONUCLEASE"/>
    <property type="match status" value="1"/>
</dbReference>
<organism evidence="2 3">
    <name type="scientific">Acanthoscelides obtectus</name>
    <name type="common">Bean weevil</name>
    <name type="synonym">Bruchus obtectus</name>
    <dbReference type="NCBI Taxonomy" id="200917"/>
    <lineage>
        <taxon>Eukaryota</taxon>
        <taxon>Metazoa</taxon>
        <taxon>Ecdysozoa</taxon>
        <taxon>Arthropoda</taxon>
        <taxon>Hexapoda</taxon>
        <taxon>Insecta</taxon>
        <taxon>Pterygota</taxon>
        <taxon>Neoptera</taxon>
        <taxon>Endopterygota</taxon>
        <taxon>Coleoptera</taxon>
        <taxon>Polyphaga</taxon>
        <taxon>Cucujiformia</taxon>
        <taxon>Chrysomeloidea</taxon>
        <taxon>Chrysomelidae</taxon>
        <taxon>Bruchinae</taxon>
        <taxon>Bruchini</taxon>
        <taxon>Acanthoscelides</taxon>
    </lineage>
</organism>
<dbReference type="AlphaFoldDB" id="A0A9P0KPL0"/>